<accession>A0A8J3RY83</accession>
<dbReference type="EMBL" id="BOOI01000013">
    <property type="protein sequence ID" value="GIH83399.1"/>
    <property type="molecule type" value="Genomic_DNA"/>
</dbReference>
<dbReference type="AlphaFoldDB" id="A0A8J3RY83"/>
<proteinExistence type="predicted"/>
<organism evidence="1 2">
    <name type="scientific">Planobispora rosea</name>
    <dbReference type="NCBI Taxonomy" id="35762"/>
    <lineage>
        <taxon>Bacteria</taxon>
        <taxon>Bacillati</taxon>
        <taxon>Actinomycetota</taxon>
        <taxon>Actinomycetes</taxon>
        <taxon>Streptosporangiales</taxon>
        <taxon>Streptosporangiaceae</taxon>
        <taxon>Planobispora</taxon>
    </lineage>
</organism>
<evidence type="ECO:0000313" key="1">
    <source>
        <dbReference type="EMBL" id="GIH83399.1"/>
    </source>
</evidence>
<dbReference type="Proteomes" id="UP000655044">
    <property type="component" value="Unassembled WGS sequence"/>
</dbReference>
<sequence length="86" mass="9573">MARPRRFPGELGIAVQTAGRLGGDELERSRREVRLAPHSGELRWNHPVSSTGVVVSSAEETRSLGREVPMRRDGRAVTVALWVNVW</sequence>
<keyword evidence="2" id="KW-1185">Reference proteome</keyword>
<evidence type="ECO:0000313" key="2">
    <source>
        <dbReference type="Proteomes" id="UP000655044"/>
    </source>
</evidence>
<gene>
    <name evidence="1" type="ORF">Pro02_18070</name>
</gene>
<name>A0A8J3RY83_PLARO</name>
<comment type="caution">
    <text evidence="1">The sequence shown here is derived from an EMBL/GenBank/DDBJ whole genome shotgun (WGS) entry which is preliminary data.</text>
</comment>
<reference evidence="1" key="1">
    <citation type="submission" date="2021-01" db="EMBL/GenBank/DDBJ databases">
        <title>Whole genome shotgun sequence of Planobispora rosea NBRC 15558.</title>
        <authorList>
            <person name="Komaki H."/>
            <person name="Tamura T."/>
        </authorList>
    </citation>
    <scope>NUCLEOTIDE SEQUENCE</scope>
    <source>
        <strain evidence="1">NBRC 15558</strain>
    </source>
</reference>
<protein>
    <submittedName>
        <fullName evidence="1">Uncharacterized protein</fullName>
    </submittedName>
</protein>